<protein>
    <recommendedName>
        <fullName evidence="2">J domain-containing protein</fullName>
    </recommendedName>
</protein>
<sequence length="352" mass="38293">MSSTTSQDATWTFRKKPVAFEPAAWSGRLDVAEMSRPGGLLTAALMQCAAERDLSLSELATALGVNYWTLSQLRIGFRTIDSLDQDVIDGCSALLDLPALTIQALAGLLSPADMLTSADLTAEDLLYARQLVSTGPDDLVLLPPPNRARPLQGLTIDDLVELHREHAAHPVVVELLRAELGLRPRSKTEQLRAAIARESMATPEPDDAPRASAAAASGILCCAHCQKRLRIPHLAEPGEIRCPSCATEYSVHWQGMVCLVQVLEDLASSGDEYGEDGTEAADDPSSEPKNPWSVLGLAPDSPWDQVERARRSLLQQYHPDRLGHVSPAIRQLAEAAFKRVNTAFETVRAQRR</sequence>
<name>A0A167HNH0_9BURK</name>
<dbReference type="EMBL" id="CP017476">
    <property type="protein sequence ID" value="AOW14929.1"/>
    <property type="molecule type" value="Genomic_DNA"/>
</dbReference>
<reference evidence="3 6" key="2">
    <citation type="submission" date="2016-10" db="EMBL/GenBank/DDBJ databases">
        <title>Hydorgenophaga sp. LPB0072 isolated from gastropod.</title>
        <authorList>
            <person name="Kim E."/>
            <person name="Yi H."/>
        </authorList>
    </citation>
    <scope>NUCLEOTIDE SEQUENCE [LARGE SCALE GENOMIC DNA]</scope>
    <source>
        <strain evidence="3 6">LPB0072</strain>
    </source>
</reference>
<dbReference type="RefSeq" id="WP_066091202.1">
    <property type="nucleotide sequence ID" value="NZ_CP017476.1"/>
</dbReference>
<dbReference type="CDD" id="cd06257">
    <property type="entry name" value="DnaJ"/>
    <property type="match status" value="1"/>
</dbReference>
<dbReference type="Proteomes" id="UP000185657">
    <property type="component" value="Unassembled WGS sequence"/>
</dbReference>
<dbReference type="PROSITE" id="PS50076">
    <property type="entry name" value="DNAJ_2"/>
    <property type="match status" value="1"/>
</dbReference>
<evidence type="ECO:0000259" key="2">
    <source>
        <dbReference type="PROSITE" id="PS50076"/>
    </source>
</evidence>
<keyword evidence="5" id="KW-1185">Reference proteome</keyword>
<evidence type="ECO:0000313" key="4">
    <source>
        <dbReference type="EMBL" id="OAD41496.1"/>
    </source>
</evidence>
<dbReference type="SMART" id="SM00271">
    <property type="entry name" value="DnaJ"/>
    <property type="match status" value="1"/>
</dbReference>
<evidence type="ECO:0000313" key="5">
    <source>
        <dbReference type="Proteomes" id="UP000185657"/>
    </source>
</evidence>
<gene>
    <name evidence="3" type="ORF">LPB072_21010</name>
    <name evidence="4" type="ORF">LPB72_12680</name>
</gene>
<feature type="region of interest" description="Disordered" evidence="1">
    <location>
        <begin position="270"/>
        <end position="292"/>
    </location>
</feature>
<dbReference type="Gene3D" id="1.10.287.110">
    <property type="entry name" value="DnaJ domain"/>
    <property type="match status" value="1"/>
</dbReference>
<proteinExistence type="predicted"/>
<dbReference type="InterPro" id="IPR036869">
    <property type="entry name" value="J_dom_sf"/>
</dbReference>
<feature type="compositionally biased region" description="Acidic residues" evidence="1">
    <location>
        <begin position="272"/>
        <end position="285"/>
    </location>
</feature>
<dbReference type="SUPFAM" id="SSF46565">
    <property type="entry name" value="Chaperone J-domain"/>
    <property type="match status" value="1"/>
</dbReference>
<evidence type="ECO:0000313" key="6">
    <source>
        <dbReference type="Proteomes" id="UP000185680"/>
    </source>
</evidence>
<dbReference type="Proteomes" id="UP000185680">
    <property type="component" value="Chromosome"/>
</dbReference>
<dbReference type="EMBL" id="LVWD01000015">
    <property type="protein sequence ID" value="OAD41496.1"/>
    <property type="molecule type" value="Genomic_DNA"/>
</dbReference>
<dbReference type="OrthoDB" id="9153345at2"/>
<evidence type="ECO:0000313" key="3">
    <source>
        <dbReference type="EMBL" id="AOW14929.1"/>
    </source>
</evidence>
<reference evidence="4 5" key="1">
    <citation type="submission" date="2016-02" db="EMBL/GenBank/DDBJ databases">
        <title>Draft genome sequence of Hydrogenophaga sp. LPB0072.</title>
        <authorList>
            <person name="Shin S.-K."/>
            <person name="Yi H."/>
        </authorList>
    </citation>
    <scope>NUCLEOTIDE SEQUENCE [LARGE SCALE GENOMIC DNA]</scope>
    <source>
        <strain evidence="4 5">LPB0072</strain>
    </source>
</reference>
<feature type="domain" description="J" evidence="2">
    <location>
        <begin position="290"/>
        <end position="352"/>
    </location>
</feature>
<evidence type="ECO:0000256" key="1">
    <source>
        <dbReference type="SAM" id="MobiDB-lite"/>
    </source>
</evidence>
<organism evidence="3 6">
    <name type="scientific">Hydrogenophaga crassostreae</name>
    <dbReference type="NCBI Taxonomy" id="1763535"/>
    <lineage>
        <taxon>Bacteria</taxon>
        <taxon>Pseudomonadati</taxon>
        <taxon>Pseudomonadota</taxon>
        <taxon>Betaproteobacteria</taxon>
        <taxon>Burkholderiales</taxon>
        <taxon>Comamonadaceae</taxon>
        <taxon>Hydrogenophaga</taxon>
    </lineage>
</organism>
<dbReference type="KEGG" id="hyl:LPB072_21010"/>
<accession>A0A167HNH0</accession>
<dbReference type="InterPro" id="IPR001623">
    <property type="entry name" value="DnaJ_domain"/>
</dbReference>
<dbReference type="AlphaFoldDB" id="A0A167HNH0"/>